<dbReference type="GO" id="GO:0009279">
    <property type="term" value="C:cell outer membrane"/>
    <property type="evidence" value="ECO:0007669"/>
    <property type="project" value="UniProtKB-SubCell"/>
</dbReference>
<protein>
    <submittedName>
        <fullName evidence="4">TonB-dependent receptor</fullName>
    </submittedName>
</protein>
<keyword evidence="4" id="KW-0675">Receptor</keyword>
<name>A0A5C6U1Q9_9BURK</name>
<comment type="caution">
    <text evidence="4">The sequence shown here is derived from an EMBL/GenBank/DDBJ whole genome shotgun (WGS) entry which is preliminary data.</text>
</comment>
<dbReference type="Proteomes" id="UP000321832">
    <property type="component" value="Unassembled WGS sequence"/>
</dbReference>
<dbReference type="EMBL" id="VOPW01000001">
    <property type="protein sequence ID" value="TXC65635.1"/>
    <property type="molecule type" value="Genomic_DNA"/>
</dbReference>
<sequence length="116" mass="12520">MRGDDLDRGEPLLRLAPARLRLGVDATHGPWRLSASAEHAQRQRRVPATDTATPGYTLVDLAAARRFEWGGHDVLAFAKLANVGDVLARSASSIATVRDLAPLPGRSLKVGLRVDF</sequence>
<evidence type="ECO:0000313" key="4">
    <source>
        <dbReference type="EMBL" id="TXC65635.1"/>
    </source>
</evidence>
<evidence type="ECO:0000256" key="3">
    <source>
        <dbReference type="ARBA" id="ARBA00023237"/>
    </source>
</evidence>
<proteinExistence type="predicted"/>
<dbReference type="InterPro" id="IPR036942">
    <property type="entry name" value="Beta-barrel_TonB_sf"/>
</dbReference>
<evidence type="ECO:0000313" key="5">
    <source>
        <dbReference type="Proteomes" id="UP000321832"/>
    </source>
</evidence>
<reference evidence="4 5" key="1">
    <citation type="submission" date="2019-08" db="EMBL/GenBank/DDBJ databases">
        <authorList>
            <person name="Khan S.A."/>
            <person name="Jeon C.O."/>
            <person name="Jeong S.E."/>
        </authorList>
    </citation>
    <scope>NUCLEOTIDE SEQUENCE [LARGE SCALE GENOMIC DNA]</scope>
    <source>
        <strain evidence="5">IMCC1728</strain>
    </source>
</reference>
<gene>
    <name evidence="4" type="ORF">FSC37_04870</name>
</gene>
<keyword evidence="2" id="KW-0472">Membrane</keyword>
<dbReference type="AlphaFoldDB" id="A0A5C6U1Q9"/>
<keyword evidence="3" id="KW-0998">Cell outer membrane</keyword>
<dbReference type="SUPFAM" id="SSF56935">
    <property type="entry name" value="Porins"/>
    <property type="match status" value="1"/>
</dbReference>
<accession>A0A5C6U1Q9</accession>
<dbReference type="Gene3D" id="2.40.170.20">
    <property type="entry name" value="TonB-dependent receptor, beta-barrel domain"/>
    <property type="match status" value="1"/>
</dbReference>
<organism evidence="4 5">
    <name type="scientific">Piscinibacter aquaticus</name>
    <dbReference type="NCBI Taxonomy" id="392597"/>
    <lineage>
        <taxon>Bacteria</taxon>
        <taxon>Pseudomonadati</taxon>
        <taxon>Pseudomonadota</taxon>
        <taxon>Betaproteobacteria</taxon>
        <taxon>Burkholderiales</taxon>
        <taxon>Sphaerotilaceae</taxon>
        <taxon>Piscinibacter</taxon>
    </lineage>
</organism>
<comment type="subcellular location">
    <subcellularLocation>
        <location evidence="1">Cell outer membrane</location>
    </subcellularLocation>
</comment>
<keyword evidence="5" id="KW-1185">Reference proteome</keyword>
<evidence type="ECO:0000256" key="2">
    <source>
        <dbReference type="ARBA" id="ARBA00023136"/>
    </source>
</evidence>
<evidence type="ECO:0000256" key="1">
    <source>
        <dbReference type="ARBA" id="ARBA00004442"/>
    </source>
</evidence>